<dbReference type="InterPro" id="IPR000073">
    <property type="entry name" value="AB_hydrolase_1"/>
</dbReference>
<proteinExistence type="predicted"/>
<dbReference type="Pfam" id="PF12697">
    <property type="entry name" value="Abhydrolase_6"/>
    <property type="match status" value="1"/>
</dbReference>
<accession>A0ABW6RQG9</accession>
<protein>
    <submittedName>
        <fullName evidence="3">Alpha/beta fold hydrolase</fullName>
    </submittedName>
</protein>
<evidence type="ECO:0000313" key="3">
    <source>
        <dbReference type="EMBL" id="MFF3342784.1"/>
    </source>
</evidence>
<dbReference type="RefSeq" id="WP_387897923.1">
    <property type="nucleotide sequence ID" value="NZ_JBIAPK010000011.1"/>
</dbReference>
<keyword evidence="4" id="KW-1185">Reference proteome</keyword>
<evidence type="ECO:0000313" key="4">
    <source>
        <dbReference type="Proteomes" id="UP001601976"/>
    </source>
</evidence>
<dbReference type="EMBL" id="JBIAPK010000011">
    <property type="protein sequence ID" value="MFF3342784.1"/>
    <property type="molecule type" value="Genomic_DNA"/>
</dbReference>
<name>A0ABW6RQG9_9ACTN</name>
<evidence type="ECO:0000256" key="1">
    <source>
        <dbReference type="SAM" id="MobiDB-lite"/>
    </source>
</evidence>
<feature type="domain" description="AB hydrolase-1" evidence="2">
    <location>
        <begin position="2"/>
        <end position="46"/>
    </location>
</feature>
<dbReference type="Proteomes" id="UP001601976">
    <property type="component" value="Unassembled WGS sequence"/>
</dbReference>
<reference evidence="3 4" key="1">
    <citation type="submission" date="2024-10" db="EMBL/GenBank/DDBJ databases">
        <title>The Natural Products Discovery Center: Release of the First 8490 Sequenced Strains for Exploring Actinobacteria Biosynthetic Diversity.</title>
        <authorList>
            <person name="Kalkreuter E."/>
            <person name="Kautsar S.A."/>
            <person name="Yang D."/>
            <person name="Bader C.D."/>
            <person name="Teijaro C.N."/>
            <person name="Fluegel L."/>
            <person name="Davis C.M."/>
            <person name="Simpson J.R."/>
            <person name="Lauterbach L."/>
            <person name="Steele A.D."/>
            <person name="Gui C."/>
            <person name="Meng S."/>
            <person name="Li G."/>
            <person name="Viehrig K."/>
            <person name="Ye F."/>
            <person name="Su P."/>
            <person name="Kiefer A.F."/>
            <person name="Nichols A."/>
            <person name="Cepeda A.J."/>
            <person name="Yan W."/>
            <person name="Fan B."/>
            <person name="Jiang Y."/>
            <person name="Adhikari A."/>
            <person name="Zheng C.-J."/>
            <person name="Schuster L."/>
            <person name="Cowan T.M."/>
            <person name="Smanski M.J."/>
            <person name="Chevrette M.G."/>
            <person name="De Carvalho L.P.S."/>
            <person name="Shen B."/>
        </authorList>
    </citation>
    <scope>NUCLEOTIDE SEQUENCE [LARGE SCALE GENOMIC DNA]</scope>
    <source>
        <strain evidence="3 4">NPDC003029</strain>
    </source>
</reference>
<gene>
    <name evidence="3" type="ORF">ACFYWW_29340</name>
</gene>
<dbReference type="Gene3D" id="3.40.50.1820">
    <property type="entry name" value="alpha/beta hydrolase"/>
    <property type="match status" value="1"/>
</dbReference>
<dbReference type="SUPFAM" id="SSF53474">
    <property type="entry name" value="alpha/beta-Hydrolases"/>
    <property type="match status" value="1"/>
</dbReference>
<organism evidence="3 4">
    <name type="scientific">Streptomyces flavidovirens</name>
    <dbReference type="NCBI Taxonomy" id="67298"/>
    <lineage>
        <taxon>Bacteria</taxon>
        <taxon>Bacillati</taxon>
        <taxon>Actinomycetota</taxon>
        <taxon>Actinomycetes</taxon>
        <taxon>Kitasatosporales</taxon>
        <taxon>Streptomycetaceae</taxon>
        <taxon>Streptomyces</taxon>
    </lineage>
</organism>
<keyword evidence="3" id="KW-0378">Hydrolase</keyword>
<feature type="region of interest" description="Disordered" evidence="1">
    <location>
        <begin position="57"/>
        <end position="93"/>
    </location>
</feature>
<sequence length="93" mass="10555">MVCVHGLGRSYRYWPPFARALAQYATTIAVGLPGFGRTRGPSQALDVRQLYGRWPTGYTPRAGARRPSSPTRRAARSSWTWPSTRPTWWDRSC</sequence>
<feature type="compositionally biased region" description="Low complexity" evidence="1">
    <location>
        <begin position="59"/>
        <end position="93"/>
    </location>
</feature>
<dbReference type="InterPro" id="IPR029058">
    <property type="entry name" value="AB_hydrolase_fold"/>
</dbReference>
<evidence type="ECO:0000259" key="2">
    <source>
        <dbReference type="Pfam" id="PF12697"/>
    </source>
</evidence>
<dbReference type="GO" id="GO:0016787">
    <property type="term" value="F:hydrolase activity"/>
    <property type="evidence" value="ECO:0007669"/>
    <property type="project" value="UniProtKB-KW"/>
</dbReference>
<comment type="caution">
    <text evidence="3">The sequence shown here is derived from an EMBL/GenBank/DDBJ whole genome shotgun (WGS) entry which is preliminary data.</text>
</comment>